<dbReference type="AlphaFoldDB" id="A0A1B6NRT4"/>
<accession>A0A1B6NRT4</accession>
<evidence type="ECO:0000313" key="1">
    <source>
        <dbReference type="EMBL" id="KTF06180.1"/>
    </source>
</evidence>
<protein>
    <submittedName>
        <fullName evidence="1">Uncharacterized protein</fullName>
    </submittedName>
</protein>
<sequence length="38" mass="4085">MVGSKRQTADIQVIIWTSGLSNIAFIPTYKNASLECAG</sequence>
<name>A0A1B6NRT4_9ZZZZ</name>
<reference evidence="1" key="1">
    <citation type="submission" date="2013-11" db="EMBL/GenBank/DDBJ databases">
        <title>Microbial diversity, functional groups and degradation webs in Northern and Southern Mediterranean and Red Sea marine crude oil polluted sites.</title>
        <authorList>
            <person name="Daffonchio D."/>
            <person name="Mapelli F."/>
            <person name="Ferrer M."/>
            <person name="Richter M."/>
            <person name="Cherif A."/>
            <person name="Malkawi H.I."/>
            <person name="Yakimov M.M."/>
            <person name="Abdel-Fattah Y.R."/>
            <person name="Blaghen M."/>
            <person name="Golyshin P.N."/>
            <person name="Kalogerakis N."/>
            <person name="Boon N."/>
            <person name="Magagnini M."/>
            <person name="Fava F."/>
        </authorList>
    </citation>
    <scope>NUCLEOTIDE SEQUENCE</scope>
</reference>
<organism evidence="1">
    <name type="scientific">marine sediment metagenome</name>
    <dbReference type="NCBI Taxonomy" id="412755"/>
    <lineage>
        <taxon>unclassified sequences</taxon>
        <taxon>metagenomes</taxon>
        <taxon>ecological metagenomes</taxon>
    </lineage>
</organism>
<gene>
    <name evidence="1" type="ORF">MGSAQ_002321</name>
</gene>
<proteinExistence type="predicted"/>
<comment type="caution">
    <text evidence="1">The sequence shown here is derived from an EMBL/GenBank/DDBJ whole genome shotgun (WGS) entry which is preliminary data.</text>
</comment>
<dbReference type="EMBL" id="AYSL01001312">
    <property type="protein sequence ID" value="KTF06180.1"/>
    <property type="molecule type" value="Genomic_DNA"/>
</dbReference>